<reference evidence="3 4" key="1">
    <citation type="submission" date="2014-01" db="EMBL/GenBank/DDBJ databases">
        <title>Development of a Comparative Genomic Fingerprinting Assay for High Resolution Genotyping of Arcobacter butzleri.</title>
        <authorList>
            <person name="Webb A.L."/>
            <person name="Inglis G.D."/>
            <person name="Kruczkiewicz P."/>
            <person name="Selinger L.B."/>
            <person name="Taboada E.N."/>
        </authorList>
    </citation>
    <scope>NUCLEOTIDE SEQUENCE [LARGE SCALE GENOMIC DNA]</scope>
    <source>
        <strain evidence="3 4">L348</strain>
    </source>
</reference>
<evidence type="ECO:0000313" key="4">
    <source>
        <dbReference type="Proteomes" id="UP000035514"/>
    </source>
</evidence>
<dbReference type="InterPro" id="IPR037185">
    <property type="entry name" value="EmrE-like"/>
</dbReference>
<feature type="transmembrane region" description="Helical" evidence="1">
    <location>
        <begin position="148"/>
        <end position="168"/>
    </location>
</feature>
<name>A0A0G9KCW1_9BACT</name>
<feature type="transmembrane region" description="Helical" evidence="1">
    <location>
        <begin position="180"/>
        <end position="198"/>
    </location>
</feature>
<evidence type="ECO:0000256" key="1">
    <source>
        <dbReference type="SAM" id="Phobius"/>
    </source>
</evidence>
<dbReference type="AlphaFoldDB" id="A0A0G9KCW1"/>
<feature type="transmembrane region" description="Helical" evidence="1">
    <location>
        <begin position="244"/>
        <end position="262"/>
    </location>
</feature>
<dbReference type="InterPro" id="IPR000620">
    <property type="entry name" value="EamA_dom"/>
</dbReference>
<dbReference type="GO" id="GO:0016020">
    <property type="term" value="C:membrane"/>
    <property type="evidence" value="ECO:0007669"/>
    <property type="project" value="InterPro"/>
</dbReference>
<feature type="transmembrane region" description="Helical" evidence="1">
    <location>
        <begin position="94"/>
        <end position="115"/>
    </location>
</feature>
<keyword evidence="1" id="KW-1133">Transmembrane helix</keyword>
<feature type="transmembrane region" description="Helical" evidence="1">
    <location>
        <begin position="268"/>
        <end position="286"/>
    </location>
</feature>
<feature type="transmembrane region" description="Helical" evidence="1">
    <location>
        <begin position="39"/>
        <end position="56"/>
    </location>
</feature>
<dbReference type="Pfam" id="PF00892">
    <property type="entry name" value="EamA"/>
    <property type="match status" value="2"/>
</dbReference>
<feature type="transmembrane region" description="Helical" evidence="1">
    <location>
        <begin position="68"/>
        <end position="88"/>
    </location>
</feature>
<feature type="transmembrane region" description="Helical" evidence="1">
    <location>
        <begin position="122"/>
        <end position="142"/>
    </location>
</feature>
<dbReference type="PANTHER" id="PTHR22911:SF137">
    <property type="entry name" value="SOLUTE CARRIER FAMILY 35 MEMBER G2-RELATED"/>
    <property type="match status" value="1"/>
</dbReference>
<feature type="transmembrane region" description="Helical" evidence="1">
    <location>
        <begin position="7"/>
        <end position="27"/>
    </location>
</feature>
<dbReference type="PATRIC" id="fig|1447256.3.peg.286"/>
<protein>
    <submittedName>
        <fullName evidence="3">Membrane protein</fullName>
    </submittedName>
</protein>
<evidence type="ECO:0000313" key="3">
    <source>
        <dbReference type="EMBL" id="KLE02058.1"/>
    </source>
</evidence>
<keyword evidence="1" id="KW-0812">Transmembrane</keyword>
<dbReference type="PANTHER" id="PTHR22911">
    <property type="entry name" value="ACYL-MALONYL CONDENSING ENZYME-RELATED"/>
    <property type="match status" value="1"/>
</dbReference>
<gene>
    <name evidence="3" type="ORF">AA20_01485</name>
</gene>
<proteinExistence type="predicted"/>
<evidence type="ECO:0000259" key="2">
    <source>
        <dbReference type="Pfam" id="PF00892"/>
    </source>
</evidence>
<comment type="caution">
    <text evidence="3">The sequence shown here is derived from an EMBL/GenBank/DDBJ whole genome shotgun (WGS) entry which is preliminary data.</text>
</comment>
<dbReference type="Proteomes" id="UP000035514">
    <property type="component" value="Unassembled WGS sequence"/>
</dbReference>
<dbReference type="RefSeq" id="WP_046996112.1">
    <property type="nucleotide sequence ID" value="NZ_JAIQ01000038.1"/>
</dbReference>
<dbReference type="EMBL" id="JAIQ01000038">
    <property type="protein sequence ID" value="KLE02058.1"/>
    <property type="molecule type" value="Genomic_DNA"/>
</dbReference>
<accession>A0A0G9KCW1</accession>
<dbReference type="SUPFAM" id="SSF103481">
    <property type="entry name" value="Multidrug resistance efflux transporter EmrE"/>
    <property type="match status" value="2"/>
</dbReference>
<keyword evidence="1" id="KW-0472">Membrane</keyword>
<feature type="domain" description="EamA" evidence="2">
    <location>
        <begin position="6"/>
        <end position="139"/>
    </location>
</feature>
<feature type="domain" description="EamA" evidence="2">
    <location>
        <begin position="149"/>
        <end position="285"/>
    </location>
</feature>
<sequence length="313" mass="35024">MNEKLKGILFGIISAICYGTNPLGALFLYEEGLNTNSIIFYRFFLASILLGLLMLFQKKSFYVTKREIFILAILGVLFGISALALYSSFLYMDAGIACTILFVFPVFVAIILAIFFKEKISLITAISIFLALVGIALLYKGGDIKLNFIGVMIVLFSALFYAIYIVISNKSSIFMSSIKLTFYVSIFCTLTIFIYSLFDSSKSIELLTTTNMWLYAFMLAIVPTILSLIFLAKAIQIIGSTPTAIVGAFEPLTAVLIGVTIFDEKFTLQISIGISLILISVILIIIGKSMSLEKIFTTIHKVKYTFLRYWRWK</sequence>
<feature type="transmembrane region" description="Helical" evidence="1">
    <location>
        <begin position="213"/>
        <end position="232"/>
    </location>
</feature>
<organism evidence="3 4">
    <name type="scientific">Aliarcobacter butzleri L348</name>
    <dbReference type="NCBI Taxonomy" id="1447256"/>
    <lineage>
        <taxon>Bacteria</taxon>
        <taxon>Pseudomonadati</taxon>
        <taxon>Campylobacterota</taxon>
        <taxon>Epsilonproteobacteria</taxon>
        <taxon>Campylobacterales</taxon>
        <taxon>Arcobacteraceae</taxon>
        <taxon>Aliarcobacter</taxon>
    </lineage>
</organism>